<sequence length="107" mass="11257">SHSHFAKRRISSGPFAVKDSESTADPTSEGTTISLEASTQRGPLTHGTCTRAKNTEKSGRKPQNASCCEPCVAGVDSTGSCAVMMLDLEPGLIVRKRKSDSACGMQL</sequence>
<reference evidence="2" key="1">
    <citation type="submission" date="2021-05" db="EMBL/GenBank/DDBJ databases">
        <title>Comparative genomics of three Colletotrichum scovillei strains and genetic complementation revealed genes involved fungal growth and virulence on chili pepper.</title>
        <authorList>
            <person name="Hsieh D.-K."/>
            <person name="Chuang S.-C."/>
            <person name="Chen C.-Y."/>
            <person name="Chao Y.-T."/>
            <person name="Lu M.-Y.J."/>
            <person name="Lee M.-H."/>
            <person name="Shih M.-C."/>
        </authorList>
    </citation>
    <scope>NUCLEOTIDE SEQUENCE</scope>
    <source>
        <strain evidence="2">Coll-153</strain>
    </source>
</reference>
<proteinExistence type="predicted"/>
<dbReference type="AlphaFoldDB" id="A0A9P7QRI7"/>
<organism evidence="2 3">
    <name type="scientific">Colletotrichum scovillei</name>
    <dbReference type="NCBI Taxonomy" id="1209932"/>
    <lineage>
        <taxon>Eukaryota</taxon>
        <taxon>Fungi</taxon>
        <taxon>Dikarya</taxon>
        <taxon>Ascomycota</taxon>
        <taxon>Pezizomycotina</taxon>
        <taxon>Sordariomycetes</taxon>
        <taxon>Hypocreomycetidae</taxon>
        <taxon>Glomerellales</taxon>
        <taxon>Glomerellaceae</taxon>
        <taxon>Colletotrichum</taxon>
        <taxon>Colletotrichum acutatum species complex</taxon>
    </lineage>
</organism>
<keyword evidence="3" id="KW-1185">Reference proteome</keyword>
<name>A0A9P7QRI7_9PEZI</name>
<accession>A0A9P7QRI7</accession>
<feature type="region of interest" description="Disordered" evidence="1">
    <location>
        <begin position="1"/>
        <end position="66"/>
    </location>
</feature>
<comment type="caution">
    <text evidence="2">The sequence shown here is derived from an EMBL/GenBank/DDBJ whole genome shotgun (WGS) entry which is preliminary data.</text>
</comment>
<dbReference type="Proteomes" id="UP000699042">
    <property type="component" value="Unassembled WGS sequence"/>
</dbReference>
<evidence type="ECO:0000313" key="2">
    <source>
        <dbReference type="EMBL" id="KAG7041675.1"/>
    </source>
</evidence>
<evidence type="ECO:0000256" key="1">
    <source>
        <dbReference type="SAM" id="MobiDB-lite"/>
    </source>
</evidence>
<feature type="compositionally biased region" description="Basic residues" evidence="1">
    <location>
        <begin position="1"/>
        <end position="10"/>
    </location>
</feature>
<feature type="non-terminal residue" evidence="2">
    <location>
        <position position="1"/>
    </location>
</feature>
<dbReference type="EMBL" id="JAESDN010000014">
    <property type="protein sequence ID" value="KAG7041675.1"/>
    <property type="molecule type" value="Genomic_DNA"/>
</dbReference>
<gene>
    <name evidence="2" type="ORF">JMJ77_012194</name>
</gene>
<evidence type="ECO:0000313" key="3">
    <source>
        <dbReference type="Proteomes" id="UP000699042"/>
    </source>
</evidence>
<protein>
    <submittedName>
        <fullName evidence="2">Parasitic phase-specific protein PSP-1</fullName>
    </submittedName>
</protein>
<feature type="compositionally biased region" description="Polar residues" evidence="1">
    <location>
        <begin position="23"/>
        <end position="52"/>
    </location>
</feature>